<accession>A0ABT0G1P6</accession>
<gene>
    <name evidence="2" type="ORF">MF672_032425</name>
</gene>
<sequence>MSTPDENDAKTDTRPLLDAAQEDEKENRQAAGEPRHAGQVAMEQALRESGRTAEDLTSAGDEDGERAE</sequence>
<feature type="compositionally biased region" description="Basic and acidic residues" evidence="1">
    <location>
        <begin position="25"/>
        <end position="36"/>
    </location>
</feature>
<organism evidence="2 3">
    <name type="scientific">Actinomadura luzonensis</name>
    <dbReference type="NCBI Taxonomy" id="2805427"/>
    <lineage>
        <taxon>Bacteria</taxon>
        <taxon>Bacillati</taxon>
        <taxon>Actinomycetota</taxon>
        <taxon>Actinomycetes</taxon>
        <taxon>Streptosporangiales</taxon>
        <taxon>Thermomonosporaceae</taxon>
        <taxon>Actinomadura</taxon>
    </lineage>
</organism>
<proteinExistence type="predicted"/>
<evidence type="ECO:0000256" key="1">
    <source>
        <dbReference type="SAM" id="MobiDB-lite"/>
    </source>
</evidence>
<dbReference type="RefSeq" id="WP_242383340.1">
    <property type="nucleotide sequence ID" value="NZ_JAKRKC020000002.1"/>
</dbReference>
<protein>
    <submittedName>
        <fullName evidence="2">Uncharacterized protein</fullName>
    </submittedName>
</protein>
<feature type="compositionally biased region" description="Basic and acidic residues" evidence="1">
    <location>
        <begin position="45"/>
        <end position="54"/>
    </location>
</feature>
<comment type="caution">
    <text evidence="2">The sequence shown here is derived from an EMBL/GenBank/DDBJ whole genome shotgun (WGS) entry which is preliminary data.</text>
</comment>
<evidence type="ECO:0000313" key="3">
    <source>
        <dbReference type="Proteomes" id="UP001317259"/>
    </source>
</evidence>
<evidence type="ECO:0000313" key="2">
    <source>
        <dbReference type="EMBL" id="MCK2218467.1"/>
    </source>
</evidence>
<name>A0ABT0G1P6_9ACTN</name>
<feature type="region of interest" description="Disordered" evidence="1">
    <location>
        <begin position="1"/>
        <end position="68"/>
    </location>
</feature>
<reference evidence="2 3" key="1">
    <citation type="submission" date="2022-04" db="EMBL/GenBank/DDBJ databases">
        <title>Genome draft of Actinomadura sp. ATCC 31491.</title>
        <authorList>
            <person name="Shi X."/>
            <person name="Du Y."/>
        </authorList>
    </citation>
    <scope>NUCLEOTIDE SEQUENCE [LARGE SCALE GENOMIC DNA]</scope>
    <source>
        <strain evidence="2 3">ATCC 31491</strain>
    </source>
</reference>
<dbReference type="Proteomes" id="UP001317259">
    <property type="component" value="Unassembled WGS sequence"/>
</dbReference>
<dbReference type="EMBL" id="JAKRKC020000002">
    <property type="protein sequence ID" value="MCK2218467.1"/>
    <property type="molecule type" value="Genomic_DNA"/>
</dbReference>
<keyword evidence="3" id="KW-1185">Reference proteome</keyword>